<dbReference type="PANTHER" id="PTHR15414:SF0">
    <property type="entry name" value="ENDOPLASMIC RETICULUM LECTIN 1"/>
    <property type="match status" value="1"/>
</dbReference>
<proteinExistence type="inferred from homology"/>
<dbReference type="GO" id="GO:0030970">
    <property type="term" value="P:retrograde protein transport, ER to cytosol"/>
    <property type="evidence" value="ECO:0007669"/>
    <property type="project" value="TreeGrafter"/>
</dbReference>
<evidence type="ECO:0000256" key="8">
    <source>
        <dbReference type="SAM" id="MobiDB-lite"/>
    </source>
</evidence>
<dbReference type="Pfam" id="PF07915">
    <property type="entry name" value="PRKCSH"/>
    <property type="match status" value="1"/>
</dbReference>
<evidence type="ECO:0000256" key="7">
    <source>
        <dbReference type="RuleBase" id="RU369099"/>
    </source>
</evidence>
<dbReference type="PROSITE" id="PS50890">
    <property type="entry name" value="PUA"/>
    <property type="match status" value="1"/>
</dbReference>
<keyword evidence="12" id="KW-1185">Reference proteome</keyword>
<keyword evidence="3 9" id="KW-0732">Signal</keyword>
<keyword evidence="4 7" id="KW-0430">Lectin</keyword>
<dbReference type="InterPro" id="IPR009011">
    <property type="entry name" value="Man6P_isomerase_rcpt-bd_dom_sf"/>
</dbReference>
<comment type="similarity">
    <text evidence="2 7">Belongs to the OS-9 family.</text>
</comment>
<feature type="region of interest" description="Disordered" evidence="8">
    <location>
        <begin position="493"/>
        <end position="520"/>
    </location>
</feature>
<keyword evidence="5 7" id="KW-0256">Endoplasmic reticulum</keyword>
<dbReference type="PANTHER" id="PTHR15414">
    <property type="entry name" value="OS-9-RELATED"/>
    <property type="match status" value="1"/>
</dbReference>
<feature type="chain" id="PRO_5006884624" description="Endoplasmic reticulum lectin" evidence="9">
    <location>
        <begin position="21"/>
        <end position="583"/>
    </location>
</feature>
<comment type="function">
    <text evidence="7">Lectin involved in the quality control of the secretory pathway. As a member of the endoplasmic reticulum-associated degradation lumenal (ERAD-L) surveillance system, targets misfolded endoplasmic reticulum lumenal glycoproteins for degradation.</text>
</comment>
<feature type="signal peptide" evidence="9">
    <location>
        <begin position="1"/>
        <end position="20"/>
    </location>
</feature>
<evidence type="ECO:0000256" key="4">
    <source>
        <dbReference type="ARBA" id="ARBA00022734"/>
    </source>
</evidence>
<feature type="compositionally biased region" description="Polar residues" evidence="8">
    <location>
        <begin position="499"/>
        <end position="512"/>
    </location>
</feature>
<dbReference type="EMBL" id="LMYN01000002">
    <property type="protein sequence ID" value="KSA04120.1"/>
    <property type="molecule type" value="Genomic_DNA"/>
</dbReference>
<dbReference type="InterPro" id="IPR012913">
    <property type="entry name" value="OS9-like_dom"/>
</dbReference>
<sequence>MFGILKIGIIWLALLNVSNCDNLKVGHKPILKYNVKYYHSNIPKDFADTFVGLNDKIVENGSFEVLGIDGLSSKDQYLCFVPNPATANVSIESPQRNPNSKEIETGPRTDAEIIQRGVEAIQNSFSRKDCVFAYGSNGGYWTLGYCFGDKVVQFHENLQHFLATGKHKPEYPDYIYVLGRFKGSSKEPSKLKNQSPWTSNDLDVSEFTIHESSIISDATAKNEQSRFIQHTLYNGEICDLTRKPRSIDIIYKCDPNHRGRIEILDQQEIKTCVYQMVIGVPALCTLDEFRPNKVEDQIVDIDCKLIDQKNQVKADKLSYQDFFYYSEDISNDKKLFPIPHAYKVSLNNYHLSPCGYGFYLGQSKVPINSPNVYFNFRHILVFNDQYHSSTDLLEKLGKMLQVCIGNKILSPHIENMKQSLLSWNDSFILWFELYDFYGSFISLVKVTRDGSKQELELALRLIDPETMLDQDGDLVKVPEFDAPNNAWNFQKFSKGKASAPNQDSIEKTNAGTDEQYESTSTEIVTVTVTESLDASPSDDAQEMSKEMIILKKLADKLGMTDIHELHQAIEELDIELEVQHDEL</sequence>
<dbReference type="InterPro" id="IPR045149">
    <property type="entry name" value="OS-9-like"/>
</dbReference>
<feature type="domain" description="MRH" evidence="10">
    <location>
        <begin position="128"/>
        <end position="286"/>
    </location>
</feature>
<dbReference type="GO" id="GO:0030246">
    <property type="term" value="F:carbohydrate binding"/>
    <property type="evidence" value="ECO:0007669"/>
    <property type="project" value="UniProtKB-UniRule"/>
</dbReference>
<comment type="caution">
    <text evidence="11">The sequence shown here is derived from an EMBL/GenBank/DDBJ whole genome shotgun (WGS) entry which is preliminary data.</text>
</comment>
<keyword evidence="7" id="KW-0472">Membrane</keyword>
<dbReference type="SUPFAM" id="SSF50911">
    <property type="entry name" value="Mannose 6-phosphate receptor domain"/>
    <property type="match status" value="1"/>
</dbReference>
<accession>A0A0V1Q6L1</accession>
<dbReference type="GO" id="GO:0005789">
    <property type="term" value="C:endoplasmic reticulum membrane"/>
    <property type="evidence" value="ECO:0007669"/>
    <property type="project" value="UniProtKB-SubCell"/>
</dbReference>
<evidence type="ECO:0000259" key="10">
    <source>
        <dbReference type="PROSITE" id="PS51914"/>
    </source>
</evidence>
<evidence type="ECO:0000313" key="11">
    <source>
        <dbReference type="EMBL" id="KSA04120.1"/>
    </source>
</evidence>
<dbReference type="Gene3D" id="2.70.130.10">
    <property type="entry name" value="Mannose-6-phosphate receptor binding domain"/>
    <property type="match status" value="1"/>
</dbReference>
<evidence type="ECO:0000256" key="3">
    <source>
        <dbReference type="ARBA" id="ARBA00022729"/>
    </source>
</evidence>
<evidence type="ECO:0000256" key="5">
    <source>
        <dbReference type="ARBA" id="ARBA00022824"/>
    </source>
</evidence>
<dbReference type="PROSITE" id="PS51914">
    <property type="entry name" value="MRH"/>
    <property type="match status" value="1"/>
</dbReference>
<dbReference type="Proteomes" id="UP000054251">
    <property type="component" value="Unassembled WGS sequence"/>
</dbReference>
<evidence type="ECO:0000256" key="1">
    <source>
        <dbReference type="ARBA" id="ARBA00004367"/>
    </source>
</evidence>
<dbReference type="AlphaFoldDB" id="A0A0V1Q6L1"/>
<dbReference type="GeneID" id="26837208"/>
<evidence type="ECO:0000256" key="2">
    <source>
        <dbReference type="ARBA" id="ARBA00009918"/>
    </source>
</evidence>
<reference evidence="11 12" key="1">
    <citation type="submission" date="2015-11" db="EMBL/GenBank/DDBJ databases">
        <title>The genome of Debaryomyces fabryi.</title>
        <authorList>
            <person name="Tafer H."/>
            <person name="Lopandic K."/>
        </authorList>
    </citation>
    <scope>NUCLEOTIDE SEQUENCE [LARGE SCALE GENOMIC DNA]</scope>
    <source>
        <strain evidence="11 12">CBS 789</strain>
    </source>
</reference>
<organism evidence="11 12">
    <name type="scientific">Debaryomyces fabryi</name>
    <dbReference type="NCBI Taxonomy" id="58627"/>
    <lineage>
        <taxon>Eukaryota</taxon>
        <taxon>Fungi</taxon>
        <taxon>Dikarya</taxon>
        <taxon>Ascomycota</taxon>
        <taxon>Saccharomycotina</taxon>
        <taxon>Pichiomycetes</taxon>
        <taxon>Debaryomycetaceae</taxon>
        <taxon>Debaryomyces</taxon>
    </lineage>
</organism>
<evidence type="ECO:0000256" key="6">
    <source>
        <dbReference type="ARBA" id="ARBA00023157"/>
    </source>
</evidence>
<dbReference type="OrthoDB" id="448954at2759"/>
<comment type="subcellular location">
    <subcellularLocation>
        <location evidence="1 7">Endoplasmic reticulum membrane</location>
        <topology evidence="1 7">Peripheral membrane protein</topology>
        <orientation evidence="1 7">Lumenal side</orientation>
    </subcellularLocation>
</comment>
<dbReference type="GO" id="GO:0005788">
    <property type="term" value="C:endoplasmic reticulum lumen"/>
    <property type="evidence" value="ECO:0007669"/>
    <property type="project" value="UniProtKB-UniRule"/>
</dbReference>
<keyword evidence="6" id="KW-1015">Disulfide bond</keyword>
<evidence type="ECO:0000313" key="12">
    <source>
        <dbReference type="Proteomes" id="UP000054251"/>
    </source>
</evidence>
<name>A0A0V1Q6L1_9ASCO</name>
<gene>
    <name evidence="11" type="ORF">AC631_00199</name>
</gene>
<dbReference type="GO" id="GO:0030968">
    <property type="term" value="P:endoplasmic reticulum unfolded protein response"/>
    <property type="evidence" value="ECO:0007669"/>
    <property type="project" value="UniProtKB-UniRule"/>
</dbReference>
<evidence type="ECO:0000256" key="9">
    <source>
        <dbReference type="SAM" id="SignalP"/>
    </source>
</evidence>
<dbReference type="InterPro" id="IPR044865">
    <property type="entry name" value="MRH_dom"/>
</dbReference>
<dbReference type="RefSeq" id="XP_015470222.1">
    <property type="nucleotide sequence ID" value="XM_015609029.1"/>
</dbReference>
<protein>
    <recommendedName>
        <fullName evidence="7">Endoplasmic reticulum lectin</fullName>
    </recommendedName>
    <alternativeName>
        <fullName evidence="7">Protein OS-9 homolog</fullName>
    </alternativeName>
</protein>